<dbReference type="Pfam" id="PF00069">
    <property type="entry name" value="Pkinase"/>
    <property type="match status" value="1"/>
</dbReference>
<dbReference type="AlphaFoldDB" id="A0A9R1C6Y4"/>
<name>A0A9R1C6Y4_TRITD</name>
<organism evidence="12 13">
    <name type="scientific">Triticum turgidum subsp. durum</name>
    <name type="common">Durum wheat</name>
    <name type="synonym">Triticum durum</name>
    <dbReference type="NCBI Taxonomy" id="4567"/>
    <lineage>
        <taxon>Eukaryota</taxon>
        <taxon>Viridiplantae</taxon>
        <taxon>Streptophyta</taxon>
        <taxon>Embryophyta</taxon>
        <taxon>Tracheophyta</taxon>
        <taxon>Spermatophyta</taxon>
        <taxon>Magnoliopsida</taxon>
        <taxon>Liliopsida</taxon>
        <taxon>Poales</taxon>
        <taxon>Poaceae</taxon>
        <taxon>BOP clade</taxon>
        <taxon>Pooideae</taxon>
        <taxon>Triticodae</taxon>
        <taxon>Triticeae</taxon>
        <taxon>Triticinae</taxon>
        <taxon>Triticum</taxon>
    </lineage>
</organism>
<accession>A0A9R1C6Y4</accession>
<evidence type="ECO:0000256" key="6">
    <source>
        <dbReference type="ARBA" id="ARBA00022840"/>
    </source>
</evidence>
<feature type="domain" description="MSP" evidence="11">
    <location>
        <begin position="310"/>
        <end position="445"/>
    </location>
</feature>
<reference evidence="12 13" key="1">
    <citation type="submission" date="2017-09" db="EMBL/GenBank/DDBJ databases">
        <authorList>
            <consortium name="International Durum Wheat Genome Sequencing Consortium (IDWGSC)"/>
            <person name="Milanesi L."/>
        </authorList>
    </citation>
    <scope>NUCLEOTIDE SEQUENCE [LARGE SCALE GENOMIC DNA]</scope>
    <source>
        <strain evidence="13">cv. Svevo</strain>
    </source>
</reference>
<dbReference type="PROSITE" id="PS00108">
    <property type="entry name" value="PROTEIN_KINASE_ST"/>
    <property type="match status" value="1"/>
</dbReference>
<dbReference type="Gene3D" id="1.10.510.10">
    <property type="entry name" value="Transferase(Phosphotransferase) domain 1"/>
    <property type="match status" value="1"/>
</dbReference>
<comment type="catalytic activity">
    <reaction evidence="7">
        <text>L-threonyl-[protein] + ATP = O-phospho-L-threonyl-[protein] + ADP + H(+)</text>
        <dbReference type="Rhea" id="RHEA:46608"/>
        <dbReference type="Rhea" id="RHEA-COMP:11060"/>
        <dbReference type="Rhea" id="RHEA-COMP:11605"/>
        <dbReference type="ChEBI" id="CHEBI:15378"/>
        <dbReference type="ChEBI" id="CHEBI:30013"/>
        <dbReference type="ChEBI" id="CHEBI:30616"/>
        <dbReference type="ChEBI" id="CHEBI:61977"/>
        <dbReference type="ChEBI" id="CHEBI:456216"/>
        <dbReference type="EC" id="2.7.11.1"/>
    </reaction>
</comment>
<evidence type="ECO:0000256" key="1">
    <source>
        <dbReference type="ARBA" id="ARBA00012513"/>
    </source>
</evidence>
<dbReference type="Gramene" id="TRITD7Bv1G234580.4">
    <property type="protein sequence ID" value="TRITD7Bv1G234580.4"/>
    <property type="gene ID" value="TRITD7Bv1G234580"/>
</dbReference>
<dbReference type="PANTHER" id="PTHR45707:SF74">
    <property type="entry name" value="PROTEIN KINASE DOMAIN-CONTAINING PROTEIN"/>
    <property type="match status" value="1"/>
</dbReference>
<dbReference type="GO" id="GO:0004674">
    <property type="term" value="F:protein serine/threonine kinase activity"/>
    <property type="evidence" value="ECO:0007669"/>
    <property type="project" value="UniProtKB-KW"/>
</dbReference>
<gene>
    <name evidence="12" type="ORF">TRITD_7Bv1G234580</name>
</gene>
<dbReference type="InterPro" id="IPR013783">
    <property type="entry name" value="Ig-like_fold"/>
</dbReference>
<dbReference type="InterPro" id="IPR017441">
    <property type="entry name" value="Protein_kinase_ATP_BS"/>
</dbReference>
<dbReference type="PROSITE" id="PS50011">
    <property type="entry name" value="PROTEIN_KINASE_DOM"/>
    <property type="match status" value="1"/>
</dbReference>
<feature type="binding site" evidence="9">
    <location>
        <position position="67"/>
    </location>
    <ligand>
        <name>ATP</name>
        <dbReference type="ChEBI" id="CHEBI:30616"/>
    </ligand>
</feature>
<dbReference type="SMART" id="SM00220">
    <property type="entry name" value="S_TKc"/>
    <property type="match status" value="1"/>
</dbReference>
<feature type="domain" description="Protein kinase" evidence="10">
    <location>
        <begin position="40"/>
        <end position="305"/>
    </location>
</feature>
<evidence type="ECO:0000256" key="8">
    <source>
        <dbReference type="ARBA" id="ARBA00048679"/>
    </source>
</evidence>
<dbReference type="InterPro" id="IPR000535">
    <property type="entry name" value="MSP_dom"/>
</dbReference>
<dbReference type="InterPro" id="IPR008962">
    <property type="entry name" value="PapD-like_sf"/>
</dbReference>
<dbReference type="PROSITE" id="PS50202">
    <property type="entry name" value="MSP"/>
    <property type="match status" value="1"/>
</dbReference>
<evidence type="ECO:0000256" key="9">
    <source>
        <dbReference type="PROSITE-ProRule" id="PRU10141"/>
    </source>
</evidence>
<proteinExistence type="predicted"/>
<evidence type="ECO:0000313" key="13">
    <source>
        <dbReference type="Proteomes" id="UP000324705"/>
    </source>
</evidence>
<dbReference type="InterPro" id="IPR008271">
    <property type="entry name" value="Ser/Thr_kinase_AS"/>
</dbReference>
<keyword evidence="4 9" id="KW-0547">Nucleotide-binding</keyword>
<evidence type="ECO:0000256" key="3">
    <source>
        <dbReference type="ARBA" id="ARBA00022679"/>
    </source>
</evidence>
<protein>
    <recommendedName>
        <fullName evidence="1">non-specific serine/threonine protein kinase</fullName>
        <ecNumber evidence="1">2.7.11.1</ecNumber>
    </recommendedName>
</protein>
<evidence type="ECO:0000313" key="12">
    <source>
        <dbReference type="EMBL" id="VAI94429.1"/>
    </source>
</evidence>
<dbReference type="EMBL" id="LT934124">
    <property type="protein sequence ID" value="VAI94429.1"/>
    <property type="molecule type" value="Genomic_DNA"/>
</dbReference>
<evidence type="ECO:0000256" key="7">
    <source>
        <dbReference type="ARBA" id="ARBA00047899"/>
    </source>
</evidence>
<dbReference type="Proteomes" id="UP000324705">
    <property type="component" value="Chromosome 7B"/>
</dbReference>
<dbReference type="EC" id="2.7.11.1" evidence="1"/>
<dbReference type="Gene3D" id="3.30.200.20">
    <property type="entry name" value="Phosphorylase Kinase, domain 1"/>
    <property type="match status" value="1"/>
</dbReference>
<keyword evidence="5" id="KW-0418">Kinase</keyword>
<comment type="catalytic activity">
    <reaction evidence="8">
        <text>L-seryl-[protein] + ATP = O-phospho-L-seryl-[protein] + ADP + H(+)</text>
        <dbReference type="Rhea" id="RHEA:17989"/>
        <dbReference type="Rhea" id="RHEA-COMP:9863"/>
        <dbReference type="Rhea" id="RHEA-COMP:11604"/>
        <dbReference type="ChEBI" id="CHEBI:15378"/>
        <dbReference type="ChEBI" id="CHEBI:29999"/>
        <dbReference type="ChEBI" id="CHEBI:30616"/>
        <dbReference type="ChEBI" id="CHEBI:83421"/>
        <dbReference type="ChEBI" id="CHEBI:456216"/>
        <dbReference type="EC" id="2.7.11.1"/>
    </reaction>
</comment>
<evidence type="ECO:0000256" key="5">
    <source>
        <dbReference type="ARBA" id="ARBA00022777"/>
    </source>
</evidence>
<keyword evidence="13" id="KW-1185">Reference proteome</keyword>
<dbReference type="OMA" id="AKQWIIV"/>
<keyword evidence="6 9" id="KW-0067">ATP-binding</keyword>
<keyword evidence="2" id="KW-0723">Serine/threonine-protein kinase</keyword>
<dbReference type="InterPro" id="IPR011009">
    <property type="entry name" value="Kinase-like_dom_sf"/>
</dbReference>
<dbReference type="SUPFAM" id="SSF56112">
    <property type="entry name" value="Protein kinase-like (PK-like)"/>
    <property type="match status" value="1"/>
</dbReference>
<dbReference type="PANTHER" id="PTHR45707">
    <property type="entry name" value="C2 CALCIUM/LIPID-BINDING PLANT PHOSPHORIBOSYLTRANSFERASE FAMILY PROTEIN"/>
    <property type="match status" value="1"/>
</dbReference>
<keyword evidence="3" id="KW-0808">Transferase</keyword>
<evidence type="ECO:0000259" key="10">
    <source>
        <dbReference type="PROSITE" id="PS50011"/>
    </source>
</evidence>
<dbReference type="Gene3D" id="2.60.40.10">
    <property type="entry name" value="Immunoglobulins"/>
    <property type="match status" value="1"/>
</dbReference>
<dbReference type="SUPFAM" id="SSF49354">
    <property type="entry name" value="PapD-like"/>
    <property type="match status" value="1"/>
</dbReference>
<dbReference type="FunFam" id="1.10.510.10:FF:001023">
    <property type="entry name" value="Os07g0541700 protein"/>
    <property type="match status" value="1"/>
</dbReference>
<evidence type="ECO:0000256" key="4">
    <source>
        <dbReference type="ARBA" id="ARBA00022741"/>
    </source>
</evidence>
<evidence type="ECO:0000256" key="2">
    <source>
        <dbReference type="ARBA" id="ARBA00022527"/>
    </source>
</evidence>
<dbReference type="PROSITE" id="PS00107">
    <property type="entry name" value="PROTEIN_KINASE_ATP"/>
    <property type="match status" value="1"/>
</dbReference>
<evidence type="ECO:0000259" key="11">
    <source>
        <dbReference type="PROSITE" id="PS50202"/>
    </source>
</evidence>
<dbReference type="GO" id="GO:0005524">
    <property type="term" value="F:ATP binding"/>
    <property type="evidence" value="ECO:0007669"/>
    <property type="project" value="UniProtKB-UniRule"/>
</dbReference>
<sequence>MDLLASTSITRGDLECMLFDEAAAPKALPLSLLEDITNGFSDDLEIGRGAFAVVYKARLANSVVAVKRLYNYKQMLEIEFHREVECLMMVKHKNVVRFLGYCAETKGNIGSYDGKFVMADVQQRLLCFECLQHGSLDKYITDPTSGLEWRTRYNIIKGICEGLYYLHQNSILHLDLKPGNILLDEDMMPKITDFGLSRCFEDDQTRVITRNIGGMIGYLAPEYFSNYQVTHKLDIYSLGVIITEMLTGWKGYQAVEEVLEGWTNRILDIEQWEQIQVCTEIALECTNLDPAKRPASMKHIIERLLETEFSTHVIPEVGTSELLLLHQSALCFPFKPNKVVLCPLQLTNNTDKHVAFRLMEKSIKSSFLLLPMYGLVPPNTPYTLIVTTQVNEELPQKYIIDVILHSATLILGDDEHINTLRSQSEIFFQEMGNAVQEVKLKATYTLPGHITTLLSKPMSPTIKIICKVEFFHMYSLDINQAKQWIIVGDENGNVGIWDYQTQRKVDSIKSKQAMQGPA</sequence>
<dbReference type="InterPro" id="IPR000719">
    <property type="entry name" value="Prot_kinase_dom"/>
</dbReference>